<dbReference type="AlphaFoldDB" id="A0A3S2XHN3"/>
<dbReference type="InterPro" id="IPR005269">
    <property type="entry name" value="LOG"/>
</dbReference>
<keyword evidence="3" id="KW-0203">Cytokinin biosynthesis</keyword>
<dbReference type="NCBIfam" id="TIGR00730">
    <property type="entry name" value="Rossman fold protein, TIGR00730 family"/>
    <property type="match status" value="1"/>
</dbReference>
<dbReference type="InterPro" id="IPR031100">
    <property type="entry name" value="LOG_fam"/>
</dbReference>
<dbReference type="PANTHER" id="PTHR31223">
    <property type="entry name" value="LOG FAMILY PROTEIN YJL055W"/>
    <property type="match status" value="1"/>
</dbReference>
<reference evidence="4 5" key="1">
    <citation type="submission" date="2019-01" db="EMBL/GenBank/DDBJ databases">
        <authorList>
            <person name="Chen W.-M."/>
        </authorList>
    </citation>
    <scope>NUCLEOTIDE SEQUENCE [LARGE SCALE GENOMIC DNA]</scope>
    <source>
        <strain evidence="4 5">TER-1</strain>
    </source>
</reference>
<dbReference type="PANTHER" id="PTHR31223:SF70">
    <property type="entry name" value="LOG FAMILY PROTEIN YJL055W"/>
    <property type="match status" value="1"/>
</dbReference>
<sequence>MRLCVFCGSNDGVAPLYREGARALGRHLAGNGIDLVYGGGKVGLMGAVADAVLAAGGRAIGVMPRPLVEKEIAHHGLTELRVVGSMHERKALMADLADGFVALPGGLGTFEELFEVWTWGQLGYHPKPMAVLNLGGFYDPLLGFLDHVVDQGFVREAHRGMLIVARDPDELLAGIRGYTPPTLTKWVKSGER</sequence>
<name>A0A3S2XHN3_9HYPH</name>
<dbReference type="Gene3D" id="3.40.50.450">
    <property type="match status" value="1"/>
</dbReference>
<dbReference type="GO" id="GO:0005829">
    <property type="term" value="C:cytosol"/>
    <property type="evidence" value="ECO:0007669"/>
    <property type="project" value="TreeGrafter"/>
</dbReference>
<organism evidence="4 5">
    <name type="scientific">Methylobacterium oryzihabitans</name>
    <dbReference type="NCBI Taxonomy" id="2499852"/>
    <lineage>
        <taxon>Bacteria</taxon>
        <taxon>Pseudomonadati</taxon>
        <taxon>Pseudomonadota</taxon>
        <taxon>Alphaproteobacteria</taxon>
        <taxon>Hyphomicrobiales</taxon>
        <taxon>Methylobacteriaceae</taxon>
        <taxon>Methylobacterium</taxon>
    </lineage>
</organism>
<evidence type="ECO:0000313" key="4">
    <source>
        <dbReference type="EMBL" id="RVU15068.1"/>
    </source>
</evidence>
<dbReference type="EMBL" id="SACP01000024">
    <property type="protein sequence ID" value="RVU15068.1"/>
    <property type="molecule type" value="Genomic_DNA"/>
</dbReference>
<evidence type="ECO:0000256" key="3">
    <source>
        <dbReference type="RuleBase" id="RU363015"/>
    </source>
</evidence>
<dbReference type="GO" id="GO:0008714">
    <property type="term" value="F:AMP nucleosidase activity"/>
    <property type="evidence" value="ECO:0007669"/>
    <property type="project" value="UniProtKB-EC"/>
</dbReference>
<proteinExistence type="inferred from homology"/>
<evidence type="ECO:0000313" key="5">
    <source>
        <dbReference type="Proteomes" id="UP000286997"/>
    </source>
</evidence>
<dbReference type="OrthoDB" id="9801098at2"/>
<dbReference type="SUPFAM" id="SSF102405">
    <property type="entry name" value="MCP/YpsA-like"/>
    <property type="match status" value="1"/>
</dbReference>
<comment type="catalytic activity">
    <reaction evidence="1">
        <text>AMP + H2O = D-ribose 5-phosphate + adenine</text>
        <dbReference type="Rhea" id="RHEA:20129"/>
        <dbReference type="ChEBI" id="CHEBI:15377"/>
        <dbReference type="ChEBI" id="CHEBI:16708"/>
        <dbReference type="ChEBI" id="CHEBI:78346"/>
        <dbReference type="ChEBI" id="CHEBI:456215"/>
        <dbReference type="EC" id="3.2.2.4"/>
    </reaction>
</comment>
<protein>
    <recommendedName>
        <fullName evidence="3">Cytokinin riboside 5'-monophosphate phosphoribohydrolase</fullName>
        <ecNumber evidence="3">3.2.2.n1</ecNumber>
    </recommendedName>
</protein>
<comment type="caution">
    <text evidence="4">The sequence shown here is derived from an EMBL/GenBank/DDBJ whole genome shotgun (WGS) entry which is preliminary data.</text>
</comment>
<evidence type="ECO:0000256" key="1">
    <source>
        <dbReference type="ARBA" id="ARBA00000274"/>
    </source>
</evidence>
<dbReference type="Pfam" id="PF03641">
    <property type="entry name" value="Lysine_decarbox"/>
    <property type="match status" value="1"/>
</dbReference>
<gene>
    <name evidence="4" type="ORF">EOE48_20930</name>
</gene>
<dbReference type="EC" id="3.2.2.n1" evidence="3"/>
<keyword evidence="3" id="KW-0378">Hydrolase</keyword>
<dbReference type="GO" id="GO:0009691">
    <property type="term" value="P:cytokinin biosynthetic process"/>
    <property type="evidence" value="ECO:0007669"/>
    <property type="project" value="UniProtKB-UniRule"/>
</dbReference>
<dbReference type="Proteomes" id="UP000286997">
    <property type="component" value="Unassembled WGS sequence"/>
</dbReference>
<dbReference type="RefSeq" id="WP_127732784.1">
    <property type="nucleotide sequence ID" value="NZ_SACP01000024.1"/>
</dbReference>
<evidence type="ECO:0000256" key="2">
    <source>
        <dbReference type="ARBA" id="ARBA00006763"/>
    </source>
</evidence>
<comment type="similarity">
    <text evidence="2 3">Belongs to the LOG family.</text>
</comment>
<keyword evidence="5" id="KW-1185">Reference proteome</keyword>
<accession>A0A3S2XHN3</accession>